<organism evidence="3 4">
    <name type="scientific">Paenibacillus oenotherae</name>
    <dbReference type="NCBI Taxonomy" id="1435645"/>
    <lineage>
        <taxon>Bacteria</taxon>
        <taxon>Bacillati</taxon>
        <taxon>Bacillota</taxon>
        <taxon>Bacilli</taxon>
        <taxon>Bacillales</taxon>
        <taxon>Paenibacillaceae</taxon>
        <taxon>Paenibacillus</taxon>
    </lineage>
</organism>
<keyword evidence="2" id="KW-0472">Membrane</keyword>
<feature type="region of interest" description="Disordered" evidence="1">
    <location>
        <begin position="33"/>
        <end position="86"/>
    </location>
</feature>
<evidence type="ECO:0000313" key="3">
    <source>
        <dbReference type="EMBL" id="MBW7474411.1"/>
    </source>
</evidence>
<keyword evidence="4" id="KW-1185">Reference proteome</keyword>
<accession>A0ABS7D4J9</accession>
<name>A0ABS7D4J9_9BACL</name>
<keyword evidence="2" id="KW-1133">Transmembrane helix</keyword>
<comment type="caution">
    <text evidence="3">The sequence shown here is derived from an EMBL/GenBank/DDBJ whole genome shotgun (WGS) entry which is preliminary data.</text>
</comment>
<gene>
    <name evidence="3" type="ORF">K0T92_06610</name>
</gene>
<dbReference type="Proteomes" id="UP000812277">
    <property type="component" value="Unassembled WGS sequence"/>
</dbReference>
<dbReference type="EMBL" id="JAHZIJ010000003">
    <property type="protein sequence ID" value="MBW7474411.1"/>
    <property type="molecule type" value="Genomic_DNA"/>
</dbReference>
<evidence type="ECO:0000256" key="1">
    <source>
        <dbReference type="SAM" id="MobiDB-lite"/>
    </source>
</evidence>
<feature type="transmembrane region" description="Helical" evidence="2">
    <location>
        <begin position="9"/>
        <end position="26"/>
    </location>
</feature>
<proteinExistence type="predicted"/>
<evidence type="ECO:0000256" key="2">
    <source>
        <dbReference type="SAM" id="Phobius"/>
    </source>
</evidence>
<feature type="compositionally biased region" description="Basic and acidic residues" evidence="1">
    <location>
        <begin position="59"/>
        <end position="83"/>
    </location>
</feature>
<sequence>MKKPLYKKWWFWVFLFLLIGFIGSFMEKKDEDKDLVASTQPAAKADKSEATKPPAAPDPEPKPESKPKPAAKDAVVEKSDDKPIPGTIGMTAKEFQTAFNKASDEFGALYSIDNLKVETGPAQDTFKLQISDLIFMNGSINKKDGSVREVTIIGGVDGTPESVTDLMLSIGTLIAATNPSLEAKQRGAILKDVGLTDEATDFSDHKASTSINKIKYTLNSSTELGIWFTASDAKEK</sequence>
<protein>
    <submittedName>
        <fullName evidence="3">Uncharacterized protein</fullName>
    </submittedName>
</protein>
<dbReference type="RefSeq" id="WP_219871658.1">
    <property type="nucleotide sequence ID" value="NZ_JAHZIJ010000003.1"/>
</dbReference>
<reference evidence="3 4" key="1">
    <citation type="submission" date="2021-07" db="EMBL/GenBank/DDBJ databases">
        <title>Paenibacillus radiodurans sp. nov., isolated from the southeastern edge of Tengger Desert.</title>
        <authorList>
            <person name="Zhang G."/>
        </authorList>
    </citation>
    <scope>NUCLEOTIDE SEQUENCE [LARGE SCALE GENOMIC DNA]</scope>
    <source>
        <strain evidence="3 4">DT7-4</strain>
    </source>
</reference>
<keyword evidence="2" id="KW-0812">Transmembrane</keyword>
<evidence type="ECO:0000313" key="4">
    <source>
        <dbReference type="Proteomes" id="UP000812277"/>
    </source>
</evidence>